<name>A0A2Z4AAT9_9BACT</name>
<dbReference type="EMBL" id="CP029803">
    <property type="protein sequence ID" value="AWT58939.1"/>
    <property type="molecule type" value="Genomic_DNA"/>
</dbReference>
<sequence>MREMVAINVSVLKNKLAVMNISAVQYPTNIEGCMLLYEGRVVEFLRFITLEIVFLLDPLMCDGLDNPVGSDYLDPRIRSDKLSC</sequence>
<evidence type="ECO:0000313" key="1">
    <source>
        <dbReference type="EMBL" id="AWT58939.1"/>
    </source>
</evidence>
<protein>
    <submittedName>
        <fullName evidence="1">Uncharacterized protein</fullName>
    </submittedName>
</protein>
<dbReference type="KEGG" id="mtar:DF168_00111"/>
<accession>A0A2Z4AAT9</accession>
<evidence type="ECO:0000313" key="2">
    <source>
        <dbReference type="Proteomes" id="UP000247465"/>
    </source>
</evidence>
<dbReference type="Proteomes" id="UP000247465">
    <property type="component" value="Chromosome"/>
</dbReference>
<dbReference type="AlphaFoldDB" id="A0A2Z4AAT9"/>
<gene>
    <name evidence="1" type="ORF">DF168_00111</name>
</gene>
<reference evidence="1 2" key="1">
    <citation type="submission" date="2018-06" db="EMBL/GenBank/DDBJ databases">
        <title>Draft Genome Sequence of a Novel Marine Bacterium Related to the Verrucomicrobia.</title>
        <authorList>
            <person name="Vosseberg J."/>
            <person name="Martijn J."/>
            <person name="Ettema T.J.G."/>
        </authorList>
    </citation>
    <scope>NUCLEOTIDE SEQUENCE [LARGE SCALE GENOMIC DNA]</scope>
    <source>
        <strain evidence="1">TARA_B100001123</strain>
    </source>
</reference>
<organism evidence="1 2">
    <name type="scientific">Candidatus Moanibacter tarae</name>
    <dbReference type="NCBI Taxonomy" id="2200854"/>
    <lineage>
        <taxon>Bacteria</taxon>
        <taxon>Pseudomonadati</taxon>
        <taxon>Verrucomicrobiota</taxon>
        <taxon>Opitutia</taxon>
        <taxon>Puniceicoccales</taxon>
        <taxon>Puniceicoccales incertae sedis</taxon>
        <taxon>Candidatus Moanibacter</taxon>
    </lineage>
</organism>
<proteinExistence type="predicted"/>